<comment type="caution">
    <text evidence="9">The sequence shown here is derived from an EMBL/GenBank/DDBJ whole genome shotgun (WGS) entry which is preliminary data.</text>
</comment>
<dbReference type="EMBL" id="CAJEWN010000229">
    <property type="protein sequence ID" value="CAD2174121.1"/>
    <property type="molecule type" value="Genomic_DNA"/>
</dbReference>
<keyword evidence="3" id="KW-0805">Transcription regulation</keyword>
<evidence type="ECO:0000256" key="7">
    <source>
        <dbReference type="SAM" id="MobiDB-lite"/>
    </source>
</evidence>
<feature type="compositionally biased region" description="Polar residues" evidence="7">
    <location>
        <begin position="1"/>
        <end position="10"/>
    </location>
</feature>
<evidence type="ECO:0000256" key="6">
    <source>
        <dbReference type="ARBA" id="ARBA00023242"/>
    </source>
</evidence>
<protein>
    <recommendedName>
        <fullName evidence="8">Transcription factor AP-2 C-terminal domain-containing protein</fullName>
    </recommendedName>
</protein>
<dbReference type="InterPro" id="IPR013854">
    <property type="entry name" value="TF_AP2_C"/>
</dbReference>
<accession>A0A6V7VIT2</accession>
<feature type="compositionally biased region" description="Low complexity" evidence="7">
    <location>
        <begin position="95"/>
        <end position="110"/>
    </location>
</feature>
<dbReference type="Pfam" id="PF03299">
    <property type="entry name" value="TF_AP-2"/>
    <property type="match status" value="1"/>
</dbReference>
<keyword evidence="6" id="KW-0539">Nucleus</keyword>
<dbReference type="GO" id="GO:0000981">
    <property type="term" value="F:DNA-binding transcription factor activity, RNA polymerase II-specific"/>
    <property type="evidence" value="ECO:0007669"/>
    <property type="project" value="TreeGrafter"/>
</dbReference>
<comment type="similarity">
    <text evidence="2">Belongs to the AP-2 family.</text>
</comment>
<dbReference type="InterPro" id="IPR004979">
    <property type="entry name" value="TF_AP2"/>
</dbReference>
<dbReference type="AlphaFoldDB" id="A0A6V7VIT2"/>
<feature type="region of interest" description="Disordered" evidence="7">
    <location>
        <begin position="1"/>
        <end position="24"/>
    </location>
</feature>
<evidence type="ECO:0000256" key="5">
    <source>
        <dbReference type="ARBA" id="ARBA00023163"/>
    </source>
</evidence>
<evidence type="ECO:0000256" key="3">
    <source>
        <dbReference type="ARBA" id="ARBA00023015"/>
    </source>
</evidence>
<comment type="subcellular location">
    <subcellularLocation>
        <location evidence="1">Nucleus</location>
    </subcellularLocation>
</comment>
<gene>
    <name evidence="9" type="ORF">MENT_LOCUS25768</name>
</gene>
<dbReference type="OrthoDB" id="6252992at2759"/>
<dbReference type="PANTHER" id="PTHR10812:SF17">
    <property type="entry name" value="TRANSCRIPTION FACTOR AP-2, ISOFORM D"/>
    <property type="match status" value="1"/>
</dbReference>
<feature type="region of interest" description="Disordered" evidence="7">
    <location>
        <begin position="191"/>
        <end position="211"/>
    </location>
</feature>
<reference evidence="9 10" key="1">
    <citation type="submission" date="2020-08" db="EMBL/GenBank/DDBJ databases">
        <authorList>
            <person name="Koutsovoulos G."/>
            <person name="Danchin GJ E."/>
        </authorList>
    </citation>
    <scope>NUCLEOTIDE SEQUENCE [LARGE SCALE GENOMIC DNA]</scope>
</reference>
<feature type="domain" description="Transcription factor AP-2 C-terminal" evidence="8">
    <location>
        <begin position="294"/>
        <end position="487"/>
    </location>
</feature>
<dbReference type="GO" id="GO:0005634">
    <property type="term" value="C:nucleus"/>
    <property type="evidence" value="ECO:0007669"/>
    <property type="project" value="UniProtKB-SubCell"/>
</dbReference>
<name>A0A6V7VIT2_MELEN</name>
<evidence type="ECO:0000256" key="2">
    <source>
        <dbReference type="ARBA" id="ARBA00007770"/>
    </source>
</evidence>
<dbReference type="Proteomes" id="UP000580250">
    <property type="component" value="Unassembled WGS sequence"/>
</dbReference>
<keyword evidence="4" id="KW-0238">DNA-binding</keyword>
<evidence type="ECO:0000259" key="8">
    <source>
        <dbReference type="Pfam" id="PF03299"/>
    </source>
</evidence>
<feature type="compositionally biased region" description="Low complexity" evidence="7">
    <location>
        <begin position="44"/>
        <end position="55"/>
    </location>
</feature>
<feature type="region of interest" description="Disordered" evidence="7">
    <location>
        <begin position="42"/>
        <end position="61"/>
    </location>
</feature>
<dbReference type="GO" id="GO:0042127">
    <property type="term" value="P:regulation of cell population proliferation"/>
    <property type="evidence" value="ECO:0007669"/>
    <property type="project" value="TreeGrafter"/>
</dbReference>
<evidence type="ECO:0000313" key="9">
    <source>
        <dbReference type="EMBL" id="CAD2174121.1"/>
    </source>
</evidence>
<evidence type="ECO:0000256" key="4">
    <source>
        <dbReference type="ARBA" id="ARBA00023125"/>
    </source>
</evidence>
<organism evidence="9 10">
    <name type="scientific">Meloidogyne enterolobii</name>
    <name type="common">Root-knot nematode worm</name>
    <name type="synonym">Meloidogyne mayaguensis</name>
    <dbReference type="NCBI Taxonomy" id="390850"/>
    <lineage>
        <taxon>Eukaryota</taxon>
        <taxon>Metazoa</taxon>
        <taxon>Ecdysozoa</taxon>
        <taxon>Nematoda</taxon>
        <taxon>Chromadorea</taxon>
        <taxon>Rhabditida</taxon>
        <taxon>Tylenchina</taxon>
        <taxon>Tylenchomorpha</taxon>
        <taxon>Tylenchoidea</taxon>
        <taxon>Meloidogynidae</taxon>
        <taxon>Meloidogyninae</taxon>
        <taxon>Meloidogyne</taxon>
    </lineage>
</organism>
<proteinExistence type="inferred from homology"/>
<feature type="region of interest" description="Disordered" evidence="7">
    <location>
        <begin position="89"/>
        <end position="110"/>
    </location>
</feature>
<keyword evidence="5" id="KW-0804">Transcription</keyword>
<dbReference type="PANTHER" id="PTHR10812">
    <property type="entry name" value="TRANSCRIPTION FACTOR AP-2"/>
    <property type="match status" value="1"/>
</dbReference>
<dbReference type="PRINTS" id="PR01748">
    <property type="entry name" value="AP2TNSCPFCT"/>
</dbReference>
<dbReference type="GO" id="GO:0000977">
    <property type="term" value="F:RNA polymerase II transcription regulatory region sequence-specific DNA binding"/>
    <property type="evidence" value="ECO:0007669"/>
    <property type="project" value="TreeGrafter"/>
</dbReference>
<feature type="compositionally biased region" description="Acidic residues" evidence="7">
    <location>
        <begin position="198"/>
        <end position="208"/>
    </location>
</feature>
<sequence>MSSSNSSGVNRDNLRIGPSSSNASGFSSLLAQRQRFDSVNNTNLSQSQQLQQQLSASTSHFQANAGPSYPFGATAYASDYHGGYPSNMFASTTPLSQHHPQIQQNQQQQQLLQLRQSSSHNYIQTQQQQQSSSSLNYAMMTTLESGGHNNLLTQQNQTCSLAQFQQIQQQTNRSIDGMDLLMVLPQSFQSTSGGVEKIEEEGSSDDSQQDNRGFLIKSSSISSDSSSVIRKGIKQPRNSLTTRHLLGIVPPNNHSIATPICPSIAMSSTLGSSLISTNSIPSPGMPPLNPMETFCTVPGRLSLLSSTPKYRVTVGEIHRRINPPECLNASVLGGILRRAKSKDGGKSLRDQLKIYGLVLPAGRRKTANVSTLTALVEYEAYNLAKDFHSLCENEFPAKQIADYMSFKSQSSEIQRKKQMLAISRQTLSELMELLRQDRSPVCQGTACRPVLEHSIQQHLTHFSMVTHGFGTPAILAALTAVMSWLNESEKNLLQQQSTETK</sequence>
<evidence type="ECO:0000313" key="10">
    <source>
        <dbReference type="Proteomes" id="UP000580250"/>
    </source>
</evidence>
<evidence type="ECO:0000256" key="1">
    <source>
        <dbReference type="ARBA" id="ARBA00004123"/>
    </source>
</evidence>